<feature type="region of interest" description="Disordered" evidence="1">
    <location>
        <begin position="131"/>
        <end position="165"/>
    </location>
</feature>
<evidence type="ECO:0000259" key="2">
    <source>
        <dbReference type="SMART" id="SM00507"/>
    </source>
</evidence>
<dbReference type="SMART" id="SM00507">
    <property type="entry name" value="HNHc"/>
    <property type="match status" value="1"/>
</dbReference>
<dbReference type="CDD" id="cd00085">
    <property type="entry name" value="HNHc"/>
    <property type="match status" value="1"/>
</dbReference>
<feature type="compositionally biased region" description="Low complexity" evidence="1">
    <location>
        <begin position="132"/>
        <end position="151"/>
    </location>
</feature>
<dbReference type="Proteomes" id="UP000650628">
    <property type="component" value="Unassembled WGS sequence"/>
</dbReference>
<proteinExistence type="predicted"/>
<organism evidence="3 4">
    <name type="scientific">Planotetraspora mira</name>
    <dbReference type="NCBI Taxonomy" id="58121"/>
    <lineage>
        <taxon>Bacteria</taxon>
        <taxon>Bacillati</taxon>
        <taxon>Actinomycetota</taxon>
        <taxon>Actinomycetes</taxon>
        <taxon>Streptosporangiales</taxon>
        <taxon>Streptosporangiaceae</taxon>
        <taxon>Planotetraspora</taxon>
    </lineage>
</organism>
<feature type="domain" description="HNH nuclease" evidence="2">
    <location>
        <begin position="47"/>
        <end position="99"/>
    </location>
</feature>
<keyword evidence="4" id="KW-1185">Reference proteome</keyword>
<evidence type="ECO:0000256" key="1">
    <source>
        <dbReference type="SAM" id="MobiDB-lite"/>
    </source>
</evidence>
<protein>
    <recommendedName>
        <fullName evidence="2">HNH nuclease domain-containing protein</fullName>
    </recommendedName>
</protein>
<evidence type="ECO:0000313" key="4">
    <source>
        <dbReference type="Proteomes" id="UP000650628"/>
    </source>
</evidence>
<sequence length="165" mass="18508">MLLATGQLLSVSELHRLARTSSLVRMVMDADGQVLDMGRAVRLATGAQRRAVFARYATCWIDGCPLPATLCQIDHADNWVDGGMTDLRLLGPACQFHNRDRYRRPHRYQRRRQGKDRWAYAYTGRRYRRAASTRMTSQTTGQTIGQTAGRTPADGSAAPDGPRRT</sequence>
<reference evidence="3 4" key="1">
    <citation type="submission" date="2021-01" db="EMBL/GenBank/DDBJ databases">
        <title>Whole genome shotgun sequence of Planotetraspora mira NBRC 15435.</title>
        <authorList>
            <person name="Komaki H."/>
            <person name="Tamura T."/>
        </authorList>
    </citation>
    <scope>NUCLEOTIDE SEQUENCE [LARGE SCALE GENOMIC DNA]</scope>
    <source>
        <strain evidence="3 4">NBRC 15435</strain>
    </source>
</reference>
<evidence type="ECO:0000313" key="3">
    <source>
        <dbReference type="EMBL" id="GII31113.1"/>
    </source>
</evidence>
<gene>
    <name evidence="3" type="ORF">Pmi06nite_45550</name>
</gene>
<name>A0A8J3XC43_9ACTN</name>
<dbReference type="AlphaFoldDB" id="A0A8J3XC43"/>
<accession>A0A8J3XC43</accession>
<comment type="caution">
    <text evidence="3">The sequence shown here is derived from an EMBL/GenBank/DDBJ whole genome shotgun (WGS) entry which is preliminary data.</text>
</comment>
<dbReference type="RefSeq" id="WP_203955030.1">
    <property type="nucleotide sequence ID" value="NZ_BOOO01000022.1"/>
</dbReference>
<dbReference type="EMBL" id="BOOO01000022">
    <property type="protein sequence ID" value="GII31113.1"/>
    <property type="molecule type" value="Genomic_DNA"/>
</dbReference>
<dbReference type="InterPro" id="IPR003615">
    <property type="entry name" value="HNH_nuc"/>
</dbReference>